<organism evidence="11 12">
    <name type="scientific">Sporolactobacillus shoreicorticis</name>
    <dbReference type="NCBI Taxonomy" id="1923877"/>
    <lineage>
        <taxon>Bacteria</taxon>
        <taxon>Bacillati</taxon>
        <taxon>Bacillota</taxon>
        <taxon>Bacilli</taxon>
        <taxon>Bacillales</taxon>
        <taxon>Sporolactobacillaceae</taxon>
        <taxon>Sporolactobacillus</taxon>
    </lineage>
</organism>
<evidence type="ECO:0000256" key="9">
    <source>
        <dbReference type="HAMAP-Rule" id="MF_00135"/>
    </source>
</evidence>
<sequence length="229" mass="25790">MTRPLLKFCGNQSFEDTQAAVESQADFIGFIFTDKSKRTVKPKQVADWVKRLGPIIDKKLVGVFADDSLEKINSVLQEVPLNLIQLHGQESPEQVASIKRAISLPIWKAMHHDKMTLCKMRCYRNRVEGFVIDTKVKGQIGGTGISFDWSSVPEYMREAVRQHVPCFVAGGITAENISKLLRFRPIGIDLASGIERAHHKDRRLIRKIEEKVCGNGDKAASVGEKVQYR</sequence>
<dbReference type="Pfam" id="PF00697">
    <property type="entry name" value="PRAI"/>
    <property type="match status" value="1"/>
</dbReference>
<comment type="catalytic activity">
    <reaction evidence="1 9">
        <text>N-(5-phospho-beta-D-ribosyl)anthranilate = 1-(2-carboxyphenylamino)-1-deoxy-D-ribulose 5-phosphate</text>
        <dbReference type="Rhea" id="RHEA:21540"/>
        <dbReference type="ChEBI" id="CHEBI:18277"/>
        <dbReference type="ChEBI" id="CHEBI:58613"/>
        <dbReference type="EC" id="5.3.1.24"/>
    </reaction>
</comment>
<protein>
    <recommendedName>
        <fullName evidence="4 9">N-(5'-phosphoribosyl)anthranilate isomerase</fullName>
        <shortName evidence="9">PRAI</shortName>
        <ecNumber evidence="3 9">5.3.1.24</ecNumber>
    </recommendedName>
</protein>
<dbReference type="EMBL" id="JBHUMQ010000013">
    <property type="protein sequence ID" value="MFD2693019.1"/>
    <property type="molecule type" value="Genomic_DNA"/>
</dbReference>
<evidence type="ECO:0000256" key="5">
    <source>
        <dbReference type="ARBA" id="ARBA00022605"/>
    </source>
</evidence>
<dbReference type="InterPro" id="IPR011060">
    <property type="entry name" value="RibuloseP-bd_barrel"/>
</dbReference>
<dbReference type="Gene3D" id="3.20.20.70">
    <property type="entry name" value="Aldolase class I"/>
    <property type="match status" value="1"/>
</dbReference>
<dbReference type="SUPFAM" id="SSF51366">
    <property type="entry name" value="Ribulose-phoshate binding barrel"/>
    <property type="match status" value="1"/>
</dbReference>
<dbReference type="EC" id="5.3.1.24" evidence="3 9"/>
<comment type="pathway">
    <text evidence="2 9">Amino-acid biosynthesis; L-tryptophan biosynthesis; L-tryptophan from chorismate: step 3/5.</text>
</comment>
<evidence type="ECO:0000256" key="4">
    <source>
        <dbReference type="ARBA" id="ARBA00022272"/>
    </source>
</evidence>
<evidence type="ECO:0000256" key="2">
    <source>
        <dbReference type="ARBA" id="ARBA00004664"/>
    </source>
</evidence>
<dbReference type="CDD" id="cd00405">
    <property type="entry name" value="PRAI"/>
    <property type="match status" value="1"/>
</dbReference>
<dbReference type="PANTHER" id="PTHR42894:SF1">
    <property type="entry name" value="N-(5'-PHOSPHORIBOSYL)ANTHRANILATE ISOMERASE"/>
    <property type="match status" value="1"/>
</dbReference>
<evidence type="ECO:0000313" key="12">
    <source>
        <dbReference type="Proteomes" id="UP001597399"/>
    </source>
</evidence>
<dbReference type="InterPro" id="IPR044643">
    <property type="entry name" value="TrpF_fam"/>
</dbReference>
<keyword evidence="7 9" id="KW-0057">Aromatic amino acid biosynthesis</keyword>
<dbReference type="InterPro" id="IPR013785">
    <property type="entry name" value="Aldolase_TIM"/>
</dbReference>
<evidence type="ECO:0000256" key="6">
    <source>
        <dbReference type="ARBA" id="ARBA00022822"/>
    </source>
</evidence>
<accession>A0ABW5S0Z9</accession>
<evidence type="ECO:0000259" key="10">
    <source>
        <dbReference type="Pfam" id="PF00697"/>
    </source>
</evidence>
<feature type="domain" description="N-(5'phosphoribosyl) anthranilate isomerase (PRAI)" evidence="10">
    <location>
        <begin position="7"/>
        <end position="210"/>
    </location>
</feature>
<keyword evidence="12" id="KW-1185">Reference proteome</keyword>
<dbReference type="InterPro" id="IPR001240">
    <property type="entry name" value="PRAI_dom"/>
</dbReference>
<dbReference type="NCBIfam" id="NF002301">
    <property type="entry name" value="PRK01222.2-1"/>
    <property type="match status" value="1"/>
</dbReference>
<keyword evidence="5 9" id="KW-0028">Amino-acid biosynthesis</keyword>
<evidence type="ECO:0000256" key="7">
    <source>
        <dbReference type="ARBA" id="ARBA00023141"/>
    </source>
</evidence>
<gene>
    <name evidence="9" type="primary">trpF</name>
    <name evidence="11" type="ORF">ACFSUE_05140</name>
</gene>
<dbReference type="Proteomes" id="UP001597399">
    <property type="component" value="Unassembled WGS sequence"/>
</dbReference>
<evidence type="ECO:0000256" key="3">
    <source>
        <dbReference type="ARBA" id="ARBA00012572"/>
    </source>
</evidence>
<dbReference type="HAMAP" id="MF_00135">
    <property type="entry name" value="PRAI"/>
    <property type="match status" value="1"/>
</dbReference>
<reference evidence="12" key="1">
    <citation type="journal article" date="2019" name="Int. J. Syst. Evol. Microbiol.">
        <title>The Global Catalogue of Microorganisms (GCM) 10K type strain sequencing project: providing services to taxonomists for standard genome sequencing and annotation.</title>
        <authorList>
            <consortium name="The Broad Institute Genomics Platform"/>
            <consortium name="The Broad Institute Genome Sequencing Center for Infectious Disease"/>
            <person name="Wu L."/>
            <person name="Ma J."/>
        </authorList>
    </citation>
    <scope>NUCLEOTIDE SEQUENCE [LARGE SCALE GENOMIC DNA]</scope>
    <source>
        <strain evidence="12">TISTR 2466</strain>
    </source>
</reference>
<name>A0ABW5S0Z9_9BACL</name>
<evidence type="ECO:0000256" key="8">
    <source>
        <dbReference type="ARBA" id="ARBA00023235"/>
    </source>
</evidence>
<comment type="caution">
    <text evidence="11">The sequence shown here is derived from an EMBL/GenBank/DDBJ whole genome shotgun (WGS) entry which is preliminary data.</text>
</comment>
<dbReference type="RefSeq" id="WP_253063254.1">
    <property type="nucleotide sequence ID" value="NZ_JAMXWM010000019.1"/>
</dbReference>
<dbReference type="PANTHER" id="PTHR42894">
    <property type="entry name" value="N-(5'-PHOSPHORIBOSYL)ANTHRANILATE ISOMERASE"/>
    <property type="match status" value="1"/>
</dbReference>
<keyword evidence="8 9" id="KW-0413">Isomerase</keyword>
<dbReference type="GO" id="GO:0004640">
    <property type="term" value="F:phosphoribosylanthranilate isomerase activity"/>
    <property type="evidence" value="ECO:0007669"/>
    <property type="project" value="UniProtKB-EC"/>
</dbReference>
<comment type="similarity">
    <text evidence="9">Belongs to the TrpF family.</text>
</comment>
<keyword evidence="6 9" id="KW-0822">Tryptophan biosynthesis</keyword>
<evidence type="ECO:0000256" key="1">
    <source>
        <dbReference type="ARBA" id="ARBA00001164"/>
    </source>
</evidence>
<evidence type="ECO:0000313" key="11">
    <source>
        <dbReference type="EMBL" id="MFD2693019.1"/>
    </source>
</evidence>
<proteinExistence type="inferred from homology"/>